<reference evidence="2" key="1">
    <citation type="submission" date="2020-11" db="EMBL/GenBank/DDBJ databases">
        <authorList>
            <person name="Tran Van P."/>
        </authorList>
    </citation>
    <scope>NUCLEOTIDE SEQUENCE</scope>
</reference>
<dbReference type="AlphaFoldDB" id="A0A7R9A5T8"/>
<dbReference type="EMBL" id="CAJPEV010000644">
    <property type="protein sequence ID" value="CAG0887188.1"/>
    <property type="molecule type" value="Genomic_DNA"/>
</dbReference>
<keyword evidence="3" id="KW-1185">Reference proteome</keyword>
<name>A0A7R9A5T8_9CRUS</name>
<dbReference type="Proteomes" id="UP000677054">
    <property type="component" value="Unassembled WGS sequence"/>
</dbReference>
<accession>A0A7R9A5T8</accession>
<sequence length="764" mass="88226">MEEYEYRRTDCFNPQIRNLLVLLRQCKTKEDMQANIQSLQRRIQILTQAKDLTIFLPNSPMMRELYIRLGHIISSVESPLQRNIIELLHYICKNETIRVNLRDEFCYLFCINQMAAIVSWKADEKDKLLDLIGCLSEGVKLPAGATLSRIVDLAVGELLVRGKAQADCTSALSVLVNMLHRNHALVDQLIPYKKEICEIFKTVNLSEANIIRETLILHWLSQCRIQLDKAEKDFKMMLDVVCKQALENDALAISHACALFEEYEMLGKVKPESIPLDHLTQVLGILEMKPIMESKVEVRFSQFVKCIVQSGILSLQDHAGMLFEWVFGIHQKEGCACESLSLAETLVDQADFSLLLPHIKGLFTIINNSFKMFIDSQDTYFSSIVLFKTFSLLEIISEKGKNLNHDGWRVLQLDLVVNAFFHLAQLQEEESPQKERHNFSALFLKFIRVLQMMKNTNEEWKSFCEHALQDPAVTSALAHVLRFSHNQQDILVALETFRLIAAVENWEDSLSVCMSQPMQTVPGEVQIPIWSGSNLLTIPSSIRSNPDEVPEGLGCHGLIHLYEMALKAKEEKEDQQKRLFEEQLRSEREELLVVKEMLMGWKATVASTLAENQHMTLELKQQEEKLMSQSRAIKELQERFQKAHLEWEDEKQKLEEHSQELQQKLETKEQDLMLSQQHISEKTHMLKKMQDSMKHMKDNLDEMELLTQSQEGTIKEKEIIISKKESELEKLRIEKEKLQAEVVHLEKITDYISSIAASRKQEPV</sequence>
<proteinExistence type="predicted"/>
<evidence type="ECO:0000313" key="2">
    <source>
        <dbReference type="EMBL" id="CAD7244467.1"/>
    </source>
</evidence>
<evidence type="ECO:0000256" key="1">
    <source>
        <dbReference type="SAM" id="Coils"/>
    </source>
</evidence>
<protein>
    <submittedName>
        <fullName evidence="2">Uncharacterized protein</fullName>
    </submittedName>
</protein>
<keyword evidence="1" id="KW-0175">Coiled coil</keyword>
<evidence type="ECO:0000313" key="3">
    <source>
        <dbReference type="Proteomes" id="UP000677054"/>
    </source>
</evidence>
<gene>
    <name evidence="2" type="ORF">DSTB1V02_LOCUS4363</name>
</gene>
<dbReference type="EMBL" id="LR900161">
    <property type="protein sequence ID" value="CAD7244467.1"/>
    <property type="molecule type" value="Genomic_DNA"/>
</dbReference>
<organism evidence="2">
    <name type="scientific">Darwinula stevensoni</name>
    <dbReference type="NCBI Taxonomy" id="69355"/>
    <lineage>
        <taxon>Eukaryota</taxon>
        <taxon>Metazoa</taxon>
        <taxon>Ecdysozoa</taxon>
        <taxon>Arthropoda</taxon>
        <taxon>Crustacea</taxon>
        <taxon>Oligostraca</taxon>
        <taxon>Ostracoda</taxon>
        <taxon>Podocopa</taxon>
        <taxon>Podocopida</taxon>
        <taxon>Darwinulocopina</taxon>
        <taxon>Darwinuloidea</taxon>
        <taxon>Darwinulidae</taxon>
        <taxon>Darwinula</taxon>
    </lineage>
</organism>
<feature type="coiled-coil region" evidence="1">
    <location>
        <begin position="562"/>
        <end position="748"/>
    </location>
</feature>